<dbReference type="AlphaFoldDB" id="A0A2P2PUS2"/>
<evidence type="ECO:0000313" key="1">
    <source>
        <dbReference type="EMBL" id="MBX58494.1"/>
    </source>
</evidence>
<accession>A0A2P2PUS2</accession>
<proteinExistence type="predicted"/>
<protein>
    <submittedName>
        <fullName evidence="1">Uncharacterized protein</fullName>
    </submittedName>
</protein>
<name>A0A2P2PUS2_RHIMU</name>
<organism evidence="1">
    <name type="scientific">Rhizophora mucronata</name>
    <name type="common">Asiatic mangrove</name>
    <dbReference type="NCBI Taxonomy" id="61149"/>
    <lineage>
        <taxon>Eukaryota</taxon>
        <taxon>Viridiplantae</taxon>
        <taxon>Streptophyta</taxon>
        <taxon>Embryophyta</taxon>
        <taxon>Tracheophyta</taxon>
        <taxon>Spermatophyta</taxon>
        <taxon>Magnoliopsida</taxon>
        <taxon>eudicotyledons</taxon>
        <taxon>Gunneridae</taxon>
        <taxon>Pentapetalae</taxon>
        <taxon>rosids</taxon>
        <taxon>fabids</taxon>
        <taxon>Malpighiales</taxon>
        <taxon>Rhizophoraceae</taxon>
        <taxon>Rhizophora</taxon>
    </lineage>
</organism>
<dbReference type="EMBL" id="GGEC01078010">
    <property type="protein sequence ID" value="MBX58494.1"/>
    <property type="molecule type" value="Transcribed_RNA"/>
</dbReference>
<reference evidence="1" key="1">
    <citation type="submission" date="2018-02" db="EMBL/GenBank/DDBJ databases">
        <title>Rhizophora mucronata_Transcriptome.</title>
        <authorList>
            <person name="Meera S.P."/>
            <person name="Sreeshan A."/>
            <person name="Augustine A."/>
        </authorList>
    </citation>
    <scope>NUCLEOTIDE SEQUENCE</scope>
    <source>
        <tissue evidence="1">Leaf</tissue>
    </source>
</reference>
<sequence length="26" mass="3114">MDRDFNNIVIVTRHPFIVDKLQDQAK</sequence>